<feature type="compositionally biased region" description="Basic and acidic residues" evidence="1">
    <location>
        <begin position="188"/>
        <end position="210"/>
    </location>
</feature>
<evidence type="ECO:0000313" key="4">
    <source>
        <dbReference type="Proteomes" id="UP000247838"/>
    </source>
</evidence>
<sequence length="465" mass="53955">MTMQELQNHPWLNIILEDIPDPTLPVNEHVPLWDYIETNIACMGTISHSSIDMDKLQESILLLLRETKDLRVVAHLLRTLQHAKKPQDILLATYIFSAYILKYWLIVPPQPRLKAKLFKQIILRFSQANKIFESEATNIEKKITFNNLQSIKFFFDENQQHYDDDFIDLLQAYERFANQSSNQNLDNSKVESTYKKEETPKNITESKSEKSSTVPLEQININQDNEAAWKRTLIKVSEILFLKSPHDPISVNLRRYAIFSSLSEPINNNNITDLMAVPADRIREYKANIPSMNIEQWAQIENELTLMPFWLEGHYISASIASQLGFKDVALAILNSVQILLNRLPKLYDLKYNDHSPFISDEMKKWLKPKQKSSENQISKFEEVVFNCYEEMGLPAAIQLLEENSHSIELRNNYYCQKINVQLLKHAGFEMLAKQQASSILAACENITLSEWEPSFIDTLTELTK</sequence>
<dbReference type="InterPro" id="IPR017739">
    <property type="entry name" value="T6SS-assoc_VCA0119"/>
</dbReference>
<evidence type="ECO:0000313" key="3">
    <source>
        <dbReference type="EMBL" id="PXY94646.1"/>
    </source>
</evidence>
<comment type="caution">
    <text evidence="3">The sequence shown here is derived from an EMBL/GenBank/DDBJ whole genome shotgun (WGS) entry which is preliminary data.</text>
</comment>
<feature type="region of interest" description="Disordered" evidence="1">
    <location>
        <begin position="183"/>
        <end position="211"/>
    </location>
</feature>
<dbReference type="Pfam" id="PF06812">
    <property type="entry name" value="ImpA_N"/>
    <property type="match status" value="1"/>
</dbReference>
<accession>A0A318MUX0</accession>
<dbReference type="NCBIfam" id="TIGR03362">
    <property type="entry name" value="VI_chp_7"/>
    <property type="match status" value="1"/>
</dbReference>
<dbReference type="InterPro" id="IPR010657">
    <property type="entry name" value="ImpA_N"/>
</dbReference>
<dbReference type="PANTHER" id="PTHR37024">
    <property type="entry name" value="TYPE VI SECRETION SYSTEM DUF2094 AND IMPA-RELATED DOMAIN PROTEIN"/>
    <property type="match status" value="1"/>
</dbReference>
<dbReference type="EMBL" id="QGLM01000018">
    <property type="protein sequence ID" value="PXY94646.1"/>
    <property type="molecule type" value="Genomic_DNA"/>
</dbReference>
<dbReference type="AlphaFoldDB" id="A0A318MUX0"/>
<gene>
    <name evidence="3" type="primary">tssA</name>
    <name evidence="3" type="ORF">DKK76_09295</name>
</gene>
<evidence type="ECO:0000256" key="1">
    <source>
        <dbReference type="SAM" id="MobiDB-lite"/>
    </source>
</evidence>
<proteinExistence type="predicted"/>
<dbReference type="Pfam" id="PF16989">
    <property type="entry name" value="T6SS_VasJ"/>
    <property type="match status" value="1"/>
</dbReference>
<organism evidence="3 4">
    <name type="scientific">Frischella perrara</name>
    <dbReference type="NCBI Taxonomy" id="1267021"/>
    <lineage>
        <taxon>Bacteria</taxon>
        <taxon>Pseudomonadati</taxon>
        <taxon>Pseudomonadota</taxon>
        <taxon>Gammaproteobacteria</taxon>
        <taxon>Orbales</taxon>
        <taxon>Orbaceae</taxon>
        <taxon>Frischella</taxon>
    </lineage>
</organism>
<dbReference type="Proteomes" id="UP000247838">
    <property type="component" value="Unassembled WGS sequence"/>
</dbReference>
<name>A0A318MUX0_FRIPE</name>
<feature type="domain" description="ImpA N-terminal" evidence="2">
    <location>
        <begin position="32"/>
        <end position="112"/>
    </location>
</feature>
<dbReference type="PANTHER" id="PTHR37024:SF3">
    <property type="entry name" value="TYPE VI SECRETION SYSTEM PROTEIN TSSA"/>
    <property type="match status" value="1"/>
</dbReference>
<evidence type="ECO:0000259" key="2">
    <source>
        <dbReference type="Pfam" id="PF06812"/>
    </source>
</evidence>
<protein>
    <submittedName>
        <fullName evidence="3">Type VI secretion system protein TssA</fullName>
    </submittedName>
</protein>
<reference evidence="3 4" key="1">
    <citation type="submission" date="2018-05" db="EMBL/GenBank/DDBJ databases">
        <title>Reference genomes for bee gut microbiota database.</title>
        <authorList>
            <person name="Ellegaard K.M."/>
        </authorList>
    </citation>
    <scope>NUCLEOTIDE SEQUENCE [LARGE SCALE GENOMIC DNA]</scope>
    <source>
        <strain evidence="3 4">ESL0167</strain>
    </source>
</reference>